<feature type="compositionally biased region" description="Basic and acidic residues" evidence="1">
    <location>
        <begin position="124"/>
        <end position="146"/>
    </location>
</feature>
<feature type="region of interest" description="Disordered" evidence="1">
    <location>
        <begin position="1"/>
        <end position="181"/>
    </location>
</feature>
<sequence>MPNNQSDREPPVPGGGVSPTTGAAGAARRAVLTPEEQRELDRRLARPEGPRADAGRAPDPGDLPGEADDERAAFGTPGSPAQSGEHSFGGMGGDGTTHSGTLSEPGGTEAKAVRIDDVPPSERGNPDELAGRDDDRSRNPRRREDTGPGGHTVFSNAAREGRESPRDPLASPDDRAGAKRG</sequence>
<dbReference type="RefSeq" id="WP_015928186.1">
    <property type="nucleotide sequence ID" value="NC_011894.1"/>
</dbReference>
<evidence type="ECO:0000256" key="1">
    <source>
        <dbReference type="SAM" id="MobiDB-lite"/>
    </source>
</evidence>
<dbReference type="EMBL" id="CP001349">
    <property type="protein sequence ID" value="ACL56490.1"/>
    <property type="molecule type" value="Genomic_DNA"/>
</dbReference>
<gene>
    <name evidence="2" type="ordered locus">Mnod_1498</name>
</gene>
<dbReference type="eggNOG" id="ENOG5030VGE">
    <property type="taxonomic scope" value="Bacteria"/>
</dbReference>
<feature type="compositionally biased region" description="Basic and acidic residues" evidence="1">
    <location>
        <begin position="159"/>
        <end position="181"/>
    </location>
</feature>
<dbReference type="STRING" id="460265.Mnod_1498"/>
<name>B8ING4_METNO</name>
<reference evidence="2 3" key="1">
    <citation type="submission" date="2009-01" db="EMBL/GenBank/DDBJ databases">
        <title>Complete sequence of chromosome of Methylobacterium nodulans ORS 2060.</title>
        <authorList>
            <consortium name="US DOE Joint Genome Institute"/>
            <person name="Lucas S."/>
            <person name="Copeland A."/>
            <person name="Lapidus A."/>
            <person name="Glavina del Rio T."/>
            <person name="Dalin E."/>
            <person name="Tice H."/>
            <person name="Bruce D."/>
            <person name="Goodwin L."/>
            <person name="Pitluck S."/>
            <person name="Sims D."/>
            <person name="Brettin T."/>
            <person name="Detter J.C."/>
            <person name="Han C."/>
            <person name="Larimer F."/>
            <person name="Land M."/>
            <person name="Hauser L."/>
            <person name="Kyrpides N."/>
            <person name="Ivanova N."/>
            <person name="Marx C.J."/>
            <person name="Richardson P."/>
        </authorList>
    </citation>
    <scope>NUCLEOTIDE SEQUENCE [LARGE SCALE GENOMIC DNA]</scope>
    <source>
        <strain evidence="3">LMG 21967 / CNCM I-2342 / ORS 2060</strain>
    </source>
</reference>
<dbReference type="OrthoDB" id="7993214at2"/>
<dbReference type="HOGENOM" id="CLU_1487403_0_0_5"/>
<feature type="compositionally biased region" description="Low complexity" evidence="1">
    <location>
        <begin position="18"/>
        <end position="30"/>
    </location>
</feature>
<organism evidence="2 3">
    <name type="scientific">Methylobacterium nodulans (strain LMG 21967 / CNCM I-2342 / ORS 2060)</name>
    <dbReference type="NCBI Taxonomy" id="460265"/>
    <lineage>
        <taxon>Bacteria</taxon>
        <taxon>Pseudomonadati</taxon>
        <taxon>Pseudomonadota</taxon>
        <taxon>Alphaproteobacteria</taxon>
        <taxon>Hyphomicrobiales</taxon>
        <taxon>Methylobacteriaceae</taxon>
        <taxon>Methylobacterium</taxon>
    </lineage>
</organism>
<accession>B8ING4</accession>
<proteinExistence type="predicted"/>
<evidence type="ECO:0000313" key="3">
    <source>
        <dbReference type="Proteomes" id="UP000008207"/>
    </source>
</evidence>
<protein>
    <submittedName>
        <fullName evidence="2">SclB protein</fullName>
    </submittedName>
</protein>
<dbReference type="KEGG" id="mno:Mnod_1498"/>
<feature type="compositionally biased region" description="Basic and acidic residues" evidence="1">
    <location>
        <begin position="35"/>
        <end position="56"/>
    </location>
</feature>
<keyword evidence="3" id="KW-1185">Reference proteome</keyword>
<feature type="compositionally biased region" description="Basic and acidic residues" evidence="1">
    <location>
        <begin position="1"/>
        <end position="10"/>
    </location>
</feature>
<evidence type="ECO:0000313" key="2">
    <source>
        <dbReference type="EMBL" id="ACL56490.1"/>
    </source>
</evidence>
<dbReference type="AlphaFoldDB" id="B8ING4"/>
<dbReference type="Proteomes" id="UP000008207">
    <property type="component" value="Chromosome"/>
</dbReference>